<evidence type="ECO:0000313" key="1">
    <source>
        <dbReference type="EMBL" id="SDJ09526.1"/>
    </source>
</evidence>
<keyword evidence="2" id="KW-1185">Reference proteome</keyword>
<dbReference type="RefSeq" id="WP_143024506.1">
    <property type="nucleotide sequence ID" value="NZ_FNCO01000021.1"/>
</dbReference>
<dbReference type="EMBL" id="FNCO01000021">
    <property type="protein sequence ID" value="SDJ09526.1"/>
    <property type="molecule type" value="Genomic_DNA"/>
</dbReference>
<gene>
    <name evidence="1" type="ORF">SAMN05216605_12199</name>
</gene>
<protein>
    <submittedName>
        <fullName evidence="1">Uncharacterized protein</fullName>
    </submittedName>
</protein>
<dbReference type="OrthoDB" id="9977691at2"/>
<name>A0A1G8QXT5_9PSED</name>
<sequence length="171" mass="18838">MATIPLSSMLEADEQDRVGVLSERCCGVSRLPSLKYELLAVEGSMSHWLVKADLTELFEDGTALPQPFDVSRNKIIFAIAGQLGWTEEQTAHAADNLIPETGDEHAIALSNGKYLRMPILPAESFYVRLTHLQFELARWEAGDEKGYDPGTEVGSFVARMLLAAGAMRRSI</sequence>
<dbReference type="Proteomes" id="UP000182894">
    <property type="component" value="Unassembled WGS sequence"/>
</dbReference>
<reference evidence="2" key="1">
    <citation type="submission" date="2016-10" db="EMBL/GenBank/DDBJ databases">
        <authorList>
            <person name="Varghese N."/>
            <person name="Submissions S."/>
        </authorList>
    </citation>
    <scope>NUCLEOTIDE SEQUENCE [LARGE SCALE GENOMIC DNA]</scope>
    <source>
        <strain evidence="2">ATCC 700689</strain>
    </source>
</reference>
<evidence type="ECO:0000313" key="2">
    <source>
        <dbReference type="Proteomes" id="UP000182894"/>
    </source>
</evidence>
<dbReference type="AlphaFoldDB" id="A0A1G8QXT5"/>
<dbReference type="STRING" id="89065.SAMN05216605_12199"/>
<proteinExistence type="predicted"/>
<accession>A0A1G8QXT5</accession>
<organism evidence="1 2">
    <name type="scientific">Pseudomonas abietaniphila</name>
    <dbReference type="NCBI Taxonomy" id="89065"/>
    <lineage>
        <taxon>Bacteria</taxon>
        <taxon>Pseudomonadati</taxon>
        <taxon>Pseudomonadota</taxon>
        <taxon>Gammaproteobacteria</taxon>
        <taxon>Pseudomonadales</taxon>
        <taxon>Pseudomonadaceae</taxon>
        <taxon>Pseudomonas</taxon>
    </lineage>
</organism>